<evidence type="ECO:0000313" key="2">
    <source>
        <dbReference type="Proteomes" id="UP000541444"/>
    </source>
</evidence>
<protein>
    <submittedName>
        <fullName evidence="1">Uncharacterized protein</fullName>
    </submittedName>
</protein>
<name>A0A7J7N360_9MAGN</name>
<accession>A0A7J7N360</accession>
<evidence type="ECO:0000313" key="1">
    <source>
        <dbReference type="EMBL" id="KAF6161460.1"/>
    </source>
</evidence>
<feature type="non-terminal residue" evidence="1">
    <location>
        <position position="1"/>
    </location>
</feature>
<feature type="non-terminal residue" evidence="1">
    <location>
        <position position="72"/>
    </location>
</feature>
<organism evidence="1 2">
    <name type="scientific">Kingdonia uniflora</name>
    <dbReference type="NCBI Taxonomy" id="39325"/>
    <lineage>
        <taxon>Eukaryota</taxon>
        <taxon>Viridiplantae</taxon>
        <taxon>Streptophyta</taxon>
        <taxon>Embryophyta</taxon>
        <taxon>Tracheophyta</taxon>
        <taxon>Spermatophyta</taxon>
        <taxon>Magnoliopsida</taxon>
        <taxon>Ranunculales</taxon>
        <taxon>Circaeasteraceae</taxon>
        <taxon>Kingdonia</taxon>
    </lineage>
</organism>
<dbReference type="AlphaFoldDB" id="A0A7J7N360"/>
<gene>
    <name evidence="1" type="ORF">GIB67_009339</name>
</gene>
<dbReference type="Proteomes" id="UP000541444">
    <property type="component" value="Unassembled WGS sequence"/>
</dbReference>
<proteinExistence type="predicted"/>
<sequence>SLAHAFKPHSRGPLFECITNPEHSAIITIDYYRQHFIIPSTIVHSDHHDSDNNKLCSSIPRTYKSICLHLST</sequence>
<comment type="caution">
    <text evidence="1">The sequence shown here is derived from an EMBL/GenBank/DDBJ whole genome shotgun (WGS) entry which is preliminary data.</text>
</comment>
<keyword evidence="2" id="KW-1185">Reference proteome</keyword>
<reference evidence="1 2" key="1">
    <citation type="journal article" date="2020" name="IScience">
        <title>Genome Sequencing of the Endangered Kingdonia uniflora (Circaeasteraceae, Ranunculales) Reveals Potential Mechanisms of Evolutionary Specialization.</title>
        <authorList>
            <person name="Sun Y."/>
            <person name="Deng T."/>
            <person name="Zhang A."/>
            <person name="Moore M.J."/>
            <person name="Landis J.B."/>
            <person name="Lin N."/>
            <person name="Zhang H."/>
            <person name="Zhang X."/>
            <person name="Huang J."/>
            <person name="Zhang X."/>
            <person name="Sun H."/>
            <person name="Wang H."/>
        </authorList>
    </citation>
    <scope>NUCLEOTIDE SEQUENCE [LARGE SCALE GENOMIC DNA]</scope>
    <source>
        <strain evidence="1">TB1705</strain>
        <tissue evidence="1">Leaf</tissue>
    </source>
</reference>
<dbReference type="EMBL" id="JACGCM010001129">
    <property type="protein sequence ID" value="KAF6161460.1"/>
    <property type="molecule type" value="Genomic_DNA"/>
</dbReference>